<dbReference type="Pfam" id="PF04909">
    <property type="entry name" value="Amidohydro_2"/>
    <property type="match status" value="1"/>
</dbReference>
<reference evidence="3 4" key="1">
    <citation type="submission" date="2022-10" db="EMBL/GenBank/DDBJ databases">
        <title>Defluviimonas sp. nov., isolated from ocean surface sediments.</title>
        <authorList>
            <person name="He W."/>
            <person name="Wang L."/>
            <person name="Zhang D.-F."/>
        </authorList>
    </citation>
    <scope>NUCLEOTIDE SEQUENCE [LARGE SCALE GENOMIC DNA]</scope>
    <source>
        <strain evidence="3 4">WL0050</strain>
    </source>
</reference>
<sequence length="331" mass="36133">MKDRIDMHAHFYGGGLQDMLHGRTARPYLRHRPDGSQGMVAMNGEFPFKPDYFDIVVGLTQMDQQGLTHRLLTFPGALGLDVLPAEEVALAITAFNTHLAELHGATGGRIFGLAGLPLTDPELAAQEVRRIRRELRLPGIILPSNYFNSVAEAKSLAPVLSAANETGCHIMLHPGLKAGEAPPAPPDDFVQYRTSAVALQAQVSQNVLTLILSDIQDLWPRLSFQLVNLGGTLPFIHERMEAIARHRNPDAPFPTARLRNLWYDCASLGPRAVEAAAGLYGADRIFLGSDYPIFSDNPYERALSPARLDDADKERIAGGNARALLEAMTDG</sequence>
<evidence type="ECO:0000313" key="4">
    <source>
        <dbReference type="Proteomes" id="UP001652564"/>
    </source>
</evidence>
<evidence type="ECO:0000259" key="2">
    <source>
        <dbReference type="Pfam" id="PF04909"/>
    </source>
</evidence>
<dbReference type="InterPro" id="IPR032466">
    <property type="entry name" value="Metal_Hydrolase"/>
</dbReference>
<dbReference type="PANTHER" id="PTHR21240">
    <property type="entry name" value="2-AMINO-3-CARBOXYLMUCONATE-6-SEMIALDEHYDE DECARBOXYLASE"/>
    <property type="match status" value="1"/>
</dbReference>
<feature type="domain" description="Amidohydrolase-related" evidence="2">
    <location>
        <begin position="5"/>
        <end position="325"/>
    </location>
</feature>
<name>A0ABT2ZPJ5_9RHOB</name>
<dbReference type="Gene3D" id="3.20.20.140">
    <property type="entry name" value="Metal-dependent hydrolases"/>
    <property type="match status" value="1"/>
</dbReference>
<keyword evidence="4" id="KW-1185">Reference proteome</keyword>
<evidence type="ECO:0000256" key="1">
    <source>
        <dbReference type="ARBA" id="ARBA00023239"/>
    </source>
</evidence>
<proteinExistence type="predicted"/>
<dbReference type="RefSeq" id="WP_263740288.1">
    <property type="nucleotide sequence ID" value="NZ_JAOWKZ010000003.1"/>
</dbReference>
<evidence type="ECO:0000313" key="3">
    <source>
        <dbReference type="EMBL" id="MCV2873073.1"/>
    </source>
</evidence>
<protein>
    <submittedName>
        <fullName evidence="3">Amidohydrolase</fullName>
    </submittedName>
</protein>
<dbReference type="EMBL" id="JAOWKZ010000003">
    <property type="protein sequence ID" value="MCV2873073.1"/>
    <property type="molecule type" value="Genomic_DNA"/>
</dbReference>
<keyword evidence="1" id="KW-0456">Lyase</keyword>
<accession>A0ABT2ZPJ5</accession>
<dbReference type="PANTHER" id="PTHR21240:SF28">
    <property type="entry name" value="ISO-OROTATE DECARBOXYLASE (EUROFUNG)"/>
    <property type="match status" value="1"/>
</dbReference>
<dbReference type="InterPro" id="IPR032465">
    <property type="entry name" value="ACMSD"/>
</dbReference>
<organism evidence="3 4">
    <name type="scientific">Albidovulum litorale</name>
    <dbReference type="NCBI Taxonomy" id="2984134"/>
    <lineage>
        <taxon>Bacteria</taxon>
        <taxon>Pseudomonadati</taxon>
        <taxon>Pseudomonadota</taxon>
        <taxon>Alphaproteobacteria</taxon>
        <taxon>Rhodobacterales</taxon>
        <taxon>Paracoccaceae</taxon>
        <taxon>Albidovulum</taxon>
    </lineage>
</organism>
<dbReference type="Proteomes" id="UP001652564">
    <property type="component" value="Unassembled WGS sequence"/>
</dbReference>
<dbReference type="SUPFAM" id="SSF51556">
    <property type="entry name" value="Metallo-dependent hydrolases"/>
    <property type="match status" value="1"/>
</dbReference>
<comment type="caution">
    <text evidence="3">The sequence shown here is derived from an EMBL/GenBank/DDBJ whole genome shotgun (WGS) entry which is preliminary data.</text>
</comment>
<dbReference type="InterPro" id="IPR006680">
    <property type="entry name" value="Amidohydro-rel"/>
</dbReference>
<gene>
    <name evidence="3" type="ORF">OEZ71_12285</name>
</gene>